<protein>
    <submittedName>
        <fullName evidence="2">Uncharacterized protein</fullName>
    </submittedName>
</protein>
<comment type="caution">
    <text evidence="2">The sequence shown here is derived from an EMBL/GenBank/DDBJ whole genome shotgun (WGS) entry which is preliminary data.</text>
</comment>
<dbReference type="OrthoDB" id="5982442at2759"/>
<accession>V8NAK7</accession>
<proteinExistence type="predicted"/>
<name>V8NAK7_OPHHA</name>
<feature type="region of interest" description="Disordered" evidence="1">
    <location>
        <begin position="40"/>
        <end position="59"/>
    </location>
</feature>
<feature type="region of interest" description="Disordered" evidence="1">
    <location>
        <begin position="75"/>
        <end position="137"/>
    </location>
</feature>
<feature type="non-terminal residue" evidence="2">
    <location>
        <position position="1"/>
    </location>
</feature>
<reference evidence="2 3" key="1">
    <citation type="journal article" date="2013" name="Proc. Natl. Acad. Sci. U.S.A.">
        <title>The king cobra genome reveals dynamic gene evolution and adaptation in the snake venom system.</title>
        <authorList>
            <person name="Vonk F.J."/>
            <person name="Casewell N.R."/>
            <person name="Henkel C.V."/>
            <person name="Heimberg A.M."/>
            <person name="Jansen H.J."/>
            <person name="McCleary R.J."/>
            <person name="Kerkkamp H.M."/>
            <person name="Vos R.A."/>
            <person name="Guerreiro I."/>
            <person name="Calvete J.J."/>
            <person name="Wuster W."/>
            <person name="Woods A.E."/>
            <person name="Logan J.M."/>
            <person name="Harrison R.A."/>
            <person name="Castoe T.A."/>
            <person name="de Koning A.P."/>
            <person name="Pollock D.D."/>
            <person name="Yandell M."/>
            <person name="Calderon D."/>
            <person name="Renjifo C."/>
            <person name="Currier R.B."/>
            <person name="Salgado D."/>
            <person name="Pla D."/>
            <person name="Sanz L."/>
            <person name="Hyder A.S."/>
            <person name="Ribeiro J.M."/>
            <person name="Arntzen J.W."/>
            <person name="van den Thillart G.E."/>
            <person name="Boetzer M."/>
            <person name="Pirovano W."/>
            <person name="Dirks R.P."/>
            <person name="Spaink H.P."/>
            <person name="Duboule D."/>
            <person name="McGlinn E."/>
            <person name="Kini R.M."/>
            <person name="Richardson M.K."/>
        </authorList>
    </citation>
    <scope>NUCLEOTIDE SEQUENCE</scope>
    <source>
        <tissue evidence="2">Blood</tissue>
    </source>
</reference>
<keyword evidence="3" id="KW-1185">Reference proteome</keyword>
<dbReference type="EMBL" id="AZIM01005861">
    <property type="protein sequence ID" value="ETE59120.1"/>
    <property type="molecule type" value="Genomic_DNA"/>
</dbReference>
<feature type="compositionally biased region" description="Basic and acidic residues" evidence="1">
    <location>
        <begin position="40"/>
        <end position="49"/>
    </location>
</feature>
<evidence type="ECO:0000313" key="2">
    <source>
        <dbReference type="EMBL" id="ETE59120.1"/>
    </source>
</evidence>
<gene>
    <name evidence="2" type="ORF">L345_15153</name>
</gene>
<evidence type="ECO:0000256" key="1">
    <source>
        <dbReference type="SAM" id="MobiDB-lite"/>
    </source>
</evidence>
<evidence type="ECO:0000313" key="3">
    <source>
        <dbReference type="Proteomes" id="UP000018936"/>
    </source>
</evidence>
<dbReference type="AlphaFoldDB" id="V8NAK7"/>
<organism evidence="2 3">
    <name type="scientific">Ophiophagus hannah</name>
    <name type="common">King cobra</name>
    <name type="synonym">Naja hannah</name>
    <dbReference type="NCBI Taxonomy" id="8665"/>
    <lineage>
        <taxon>Eukaryota</taxon>
        <taxon>Metazoa</taxon>
        <taxon>Chordata</taxon>
        <taxon>Craniata</taxon>
        <taxon>Vertebrata</taxon>
        <taxon>Euteleostomi</taxon>
        <taxon>Lepidosauria</taxon>
        <taxon>Squamata</taxon>
        <taxon>Bifurcata</taxon>
        <taxon>Unidentata</taxon>
        <taxon>Episquamata</taxon>
        <taxon>Toxicofera</taxon>
        <taxon>Serpentes</taxon>
        <taxon>Colubroidea</taxon>
        <taxon>Elapidae</taxon>
        <taxon>Elapinae</taxon>
        <taxon>Ophiophagus</taxon>
    </lineage>
</organism>
<sequence length="282" mass="30979">MSGGLHLPLLAFKRILVPRDQALRDLRQTKDVDRTVLETRTSSEPKITREGPGTSCEKVSPGVVVHQQQVWMAEDSDEGPACDAGMGPGPSGSGMLPSKLVESGSSEEEDPREPVPNAHARRVARRKEQLQQHGLGSEHLVKKTCQLDLAPTSNMFELRVEGTSMLHPSCYETSELGDIQWAMGRPGGLEAKIVGNQLEGLRLQHHSVTEQVRCRSWHLFTFPSFSLCHLFEGKERTNKREGVQRKTQAHALFILGHTGRNGEGSNVHCVAYGGGNSPDSLH</sequence>
<dbReference type="Proteomes" id="UP000018936">
    <property type="component" value="Unassembled WGS sequence"/>
</dbReference>